<evidence type="ECO:0000259" key="3">
    <source>
        <dbReference type="Pfam" id="PF02563"/>
    </source>
</evidence>
<dbReference type="Pfam" id="PF02563">
    <property type="entry name" value="Poly_export"/>
    <property type="match status" value="1"/>
</dbReference>
<dbReference type="EMBL" id="BAABCX010000001">
    <property type="protein sequence ID" value="GAA3528278.1"/>
    <property type="molecule type" value="Genomic_DNA"/>
</dbReference>
<dbReference type="PANTHER" id="PTHR33619">
    <property type="entry name" value="POLYSACCHARIDE EXPORT PROTEIN GFCE-RELATED"/>
    <property type="match status" value="1"/>
</dbReference>
<keyword evidence="1 2" id="KW-0732">Signal</keyword>
<dbReference type="InterPro" id="IPR003715">
    <property type="entry name" value="Poly_export_N"/>
</dbReference>
<comment type="caution">
    <text evidence="5">The sequence shown here is derived from an EMBL/GenBank/DDBJ whole genome shotgun (WGS) entry which is preliminary data.</text>
</comment>
<feature type="domain" description="Polysaccharide export protein N-terminal" evidence="3">
    <location>
        <begin position="101"/>
        <end position="174"/>
    </location>
</feature>
<dbReference type="InterPro" id="IPR019554">
    <property type="entry name" value="Soluble_ligand-bd"/>
</dbReference>
<dbReference type="InterPro" id="IPR049712">
    <property type="entry name" value="Poly_export"/>
</dbReference>
<dbReference type="RefSeq" id="WP_344954269.1">
    <property type="nucleotide sequence ID" value="NZ_BAABCX010000001.1"/>
</dbReference>
<gene>
    <name evidence="5" type="ORF">GCM10022394_04290</name>
</gene>
<sequence length="572" mass="62294">MNSRINIFVNRACLFAILALVTHASQAQLIGASAGELPPEQHSRFNAPSEADQASSNTNTYWQNGRYGPLQSHATTNHSIPSFGAHLFTGGFRGVRADGLNADYIIAPGDQITLRVWGAVDIDRVLPVDAQGNIFIPAVGPIRVQGIRHSQLDGRVRAAVNSVYSNNVQVYTNLQGVQPVSVFVTGYVTNPGRFAGTPNDSLLYFLDQAGGIDDAVGSYRRVRIVRTGSTIASADLYDFLINGSLPRPQFRDGDTIVVEERGPTVTVEGDVARPYRYELTPNMMSGQSLLELARLKSNVTHALLRGARNTGPISSYIALADFNQQQLQNGDQVVFSTDMRDDTIVVQIEGSYYGPSRFALPRDTQLHELLDAIPVPEDMTDVHSISLKRVSVAERQKQSLKESLARLETTYLGASSATTEEAQIRVKEAELINSFIKRAAQVEPNGRLVLANNGQISNIRLQDGDIITIPERSDSLLISGEVLVPQSVVFTPGREAIDYIEGAGGFTQHADEKRILVVRQNGEVREADEVTLRAGDEVLVLPVVPTKNLQLATSISQILYQLAVAAKVAIDL</sequence>
<feature type="domain" description="Soluble ligand binding" evidence="4">
    <location>
        <begin position="478"/>
        <end position="524"/>
    </location>
</feature>
<protein>
    <submittedName>
        <fullName evidence="5">Polysaccharide biosynthesis/export family protein</fullName>
    </submittedName>
</protein>
<dbReference type="Pfam" id="PF10531">
    <property type="entry name" value="SLBB"/>
    <property type="match status" value="1"/>
</dbReference>
<keyword evidence="6" id="KW-1185">Reference proteome</keyword>
<dbReference type="Gene3D" id="3.10.560.10">
    <property type="entry name" value="Outer membrane lipoprotein wza domain like"/>
    <property type="match status" value="2"/>
</dbReference>
<evidence type="ECO:0000259" key="4">
    <source>
        <dbReference type="Pfam" id="PF10531"/>
    </source>
</evidence>
<feature type="signal peptide" evidence="2">
    <location>
        <begin position="1"/>
        <end position="27"/>
    </location>
</feature>
<name>A0ABP6V4H1_9GAMM</name>
<organism evidence="5 6">
    <name type="scientific">Zobellella aerophila</name>
    <dbReference type="NCBI Taxonomy" id="870480"/>
    <lineage>
        <taxon>Bacteria</taxon>
        <taxon>Pseudomonadati</taxon>
        <taxon>Pseudomonadota</taxon>
        <taxon>Gammaproteobacteria</taxon>
        <taxon>Aeromonadales</taxon>
        <taxon>Aeromonadaceae</taxon>
        <taxon>Zobellella</taxon>
    </lineage>
</organism>
<evidence type="ECO:0000313" key="5">
    <source>
        <dbReference type="EMBL" id="GAA3528278.1"/>
    </source>
</evidence>
<reference evidence="6" key="1">
    <citation type="journal article" date="2019" name="Int. J. Syst. Evol. Microbiol.">
        <title>The Global Catalogue of Microorganisms (GCM) 10K type strain sequencing project: providing services to taxonomists for standard genome sequencing and annotation.</title>
        <authorList>
            <consortium name="The Broad Institute Genomics Platform"/>
            <consortium name="The Broad Institute Genome Sequencing Center for Infectious Disease"/>
            <person name="Wu L."/>
            <person name="Ma J."/>
        </authorList>
    </citation>
    <scope>NUCLEOTIDE SEQUENCE [LARGE SCALE GENOMIC DNA]</scope>
    <source>
        <strain evidence="6">JCM 17110</strain>
    </source>
</reference>
<dbReference type="PANTHER" id="PTHR33619:SF3">
    <property type="entry name" value="POLYSACCHARIDE EXPORT PROTEIN GFCE-RELATED"/>
    <property type="match status" value="1"/>
</dbReference>
<evidence type="ECO:0000313" key="6">
    <source>
        <dbReference type="Proteomes" id="UP001500795"/>
    </source>
</evidence>
<evidence type="ECO:0000256" key="1">
    <source>
        <dbReference type="ARBA" id="ARBA00022729"/>
    </source>
</evidence>
<feature type="chain" id="PRO_5045910245" evidence="2">
    <location>
        <begin position="28"/>
        <end position="572"/>
    </location>
</feature>
<proteinExistence type="predicted"/>
<evidence type="ECO:0000256" key="2">
    <source>
        <dbReference type="SAM" id="SignalP"/>
    </source>
</evidence>
<accession>A0ABP6V4H1</accession>
<dbReference type="Proteomes" id="UP001500795">
    <property type="component" value="Unassembled WGS sequence"/>
</dbReference>